<gene>
    <name evidence="2" type="ORF">C7381_10515</name>
</gene>
<name>A0A2U1E340_9FIRM</name>
<evidence type="ECO:0000256" key="1">
    <source>
        <dbReference type="SAM" id="Phobius"/>
    </source>
</evidence>
<keyword evidence="1" id="KW-0472">Membrane</keyword>
<protein>
    <recommendedName>
        <fullName evidence="4">Regulatory protein YycI of two-component signal transduction system YycFG</fullName>
    </recommendedName>
</protein>
<dbReference type="RefSeq" id="WP_116480107.1">
    <property type="nucleotide sequence ID" value="NZ_QEKV01000005.1"/>
</dbReference>
<keyword evidence="3" id="KW-1185">Reference proteome</keyword>
<sequence>MDWKKAKTLMIYVFIFIDLFLLSFIYIRNKDRVDNFDIEPILENHDIKIDAEIPKSITTDILELNYKVFTDDEIMYKFFDSPLVKSTPESSTFKEGDKSLILLNNKQIIYVDKPEKTDTKIETQEDAVNFALEFLKERGLDFNLKVQRISEADGKLYTVEFEEVEPESGLFLEDAFAIVYLNENGITGLKYQAFSGINKLDGKISIRDPKRKLLKIIRDPLAKGRTIVDVSVNYYFNPSNLPSVENIDKITSGLANLALRVTLDNGAIIQID</sequence>
<dbReference type="EMBL" id="QEKV01000005">
    <property type="protein sequence ID" value="PVY94315.1"/>
    <property type="molecule type" value="Genomic_DNA"/>
</dbReference>
<organism evidence="2 3">
    <name type="scientific">Ezakiella coagulans</name>
    <dbReference type="NCBI Taxonomy" id="46507"/>
    <lineage>
        <taxon>Bacteria</taxon>
        <taxon>Bacillati</taxon>
        <taxon>Bacillota</taxon>
        <taxon>Tissierellia</taxon>
        <taxon>Ezakiella</taxon>
    </lineage>
</organism>
<evidence type="ECO:0008006" key="4">
    <source>
        <dbReference type="Google" id="ProtNLM"/>
    </source>
</evidence>
<comment type="caution">
    <text evidence="2">The sequence shown here is derived from an EMBL/GenBank/DDBJ whole genome shotgun (WGS) entry which is preliminary data.</text>
</comment>
<evidence type="ECO:0000313" key="2">
    <source>
        <dbReference type="EMBL" id="PVY94315.1"/>
    </source>
</evidence>
<evidence type="ECO:0000313" key="3">
    <source>
        <dbReference type="Proteomes" id="UP000245793"/>
    </source>
</evidence>
<reference evidence="2 3" key="1">
    <citation type="submission" date="2018-04" db="EMBL/GenBank/DDBJ databases">
        <title>Genomic Encyclopedia of Type Strains, Phase IV (KMG-IV): sequencing the most valuable type-strain genomes for metagenomic binning, comparative biology and taxonomic classification.</title>
        <authorList>
            <person name="Goeker M."/>
        </authorList>
    </citation>
    <scope>NUCLEOTIDE SEQUENCE [LARGE SCALE GENOMIC DNA]</scope>
    <source>
        <strain evidence="2 3">DSM 20705</strain>
    </source>
</reference>
<feature type="transmembrane region" description="Helical" evidence="1">
    <location>
        <begin position="9"/>
        <end position="27"/>
    </location>
</feature>
<dbReference type="AlphaFoldDB" id="A0A2U1E340"/>
<accession>A0A2U1E340</accession>
<keyword evidence="1" id="KW-1133">Transmembrane helix</keyword>
<keyword evidence="1" id="KW-0812">Transmembrane</keyword>
<dbReference type="Proteomes" id="UP000245793">
    <property type="component" value="Unassembled WGS sequence"/>
</dbReference>
<proteinExistence type="predicted"/>